<reference evidence="1 2" key="1">
    <citation type="submission" date="2014-12" db="EMBL/GenBank/DDBJ databases">
        <title>Draft genome sequences of 29 type strains of Enterococci.</title>
        <authorList>
            <person name="Zhong Z."/>
            <person name="Sun Z."/>
            <person name="Liu W."/>
            <person name="Zhang W."/>
            <person name="Zhang H."/>
        </authorList>
    </citation>
    <scope>NUCLEOTIDE SEQUENCE [LARGE SCALE GENOMIC DNA]</scope>
    <source>
        <strain evidence="1 2">DSM 17122</strain>
    </source>
</reference>
<dbReference type="OrthoDB" id="2066879at2"/>
<evidence type="ECO:0008006" key="3">
    <source>
        <dbReference type="Google" id="ProtNLM"/>
    </source>
</evidence>
<name>A0A1L8TPM2_9ENTE</name>
<dbReference type="EMBL" id="JXKQ01000004">
    <property type="protein sequence ID" value="OJG46024.1"/>
    <property type="molecule type" value="Genomic_DNA"/>
</dbReference>
<comment type="caution">
    <text evidence="1">The sequence shown here is derived from an EMBL/GenBank/DDBJ whole genome shotgun (WGS) entry which is preliminary data.</text>
</comment>
<dbReference type="RefSeq" id="WP_143139493.1">
    <property type="nucleotide sequence ID" value="NZ_JBHSHK010000009.1"/>
</dbReference>
<proteinExistence type="predicted"/>
<gene>
    <name evidence="1" type="ORF">RV04_GL001790</name>
</gene>
<sequence length="1182" mass="137575">MFLNQSRKIDASIASGDKGISFDGKAILFSNEENSKSSYLSSIPVQVKGTEVECFSRSVAKFYDFDKDTFKNFQYEDGVVIFLVEILKENLIKTKVFYCFLDAKELEMILNELGASGNNTRVIELEELSLEADLDETFSEIAIRRKVYGFKDAKLDSFLNRNSSIEIFQNDFDKSVVEDSKRSIQLFEYKNPDSQFNIDLKAKMMEVLSQAILFDTFRLAEIYGKIIRLELLELLPEENRNLALLIKARYLASNEDYKSAREALSQVKKISETIDKVYDSIFIEVNFDSYDLEKLFVKTTLSSDKQNKYKAKYYLKNRMISIFWELIGTHQTDSRDWQYLKGEYFLSIGNSEAASQIFSQLNEESFMIELKYKELFSDFSLIASGSFFNFQKLTEESNSKINLLIKEIEFLRRKIEKKELIEMPGLEDLYFEAKVFLNPEEGLKTINNLLANEEKNTTKKYLCEWKIRALYLSTNYDEALNYLDQLSSDFENTNMIMFRILLLTRKSFYKDVLDYISGFFSSNESLGNERLFGFMTHMYLSNVRNYQNIKEEDFDNVIQDLVSKYQLDLPLLLDLENTRKKKGYKNYGNSFESIKIQFCKYPDERKMDDIAAFLLQNNELELAQKLYFDMCKVNKQIGDEIITALYLFNGKTKECLDVLGNYSDTELSDKMLAYKSEAYNRSNQYRATLKLYKNRRGHFDDFLGQVLIAKIEMNDKTDIEAIIDRGMKSVNTIFEINSAFAQIKFGINVKRGFQTIEKFVLKDRFNNSELNLSIIQSALIEIKEKTTLDTYFDVDLSWFKFKTKEGFRELVLVPSEWNISNFDNLEFQGTNSDFKLLMQGISIGDYVEFEDESIMLIEVKPLSTFIVQKVMNRESGDIGSGKPLTSFSLNLEGGSILDEFTNVLKGFDRTEQHNEIKNLYHQFHAPFIYSQIVSETDMFEFYLQIFNDKSSIYYVGDELSYDSEVDYQISISSIVFLASLNLLYIIKEHQNIFIEETQKKWIENVFSNNLSSKVFGRVGLLNNEELFLNEKNDEQRKQLSNIYRNVALTTRKLNFDDIGEIDSRINHIFLFDESSIQAAVDYGRILLSEDEAIQIIGNDEFSIKVSSIGMLVSQHFLDIEKNASKFLDIHIQAIDQKSAWRLQRSTLNKITDLVENSADMTLVRKFNNWGISYVNYFSSENS</sequence>
<protein>
    <recommendedName>
        <fullName evidence="3">DUF4365 domain-containing protein</fullName>
    </recommendedName>
</protein>
<accession>A0A1L8TPM2</accession>
<dbReference type="Proteomes" id="UP000182077">
    <property type="component" value="Unassembled WGS sequence"/>
</dbReference>
<evidence type="ECO:0000313" key="2">
    <source>
        <dbReference type="Proteomes" id="UP000182077"/>
    </source>
</evidence>
<keyword evidence="2" id="KW-1185">Reference proteome</keyword>
<dbReference type="STRING" id="249189.RV04_GL001790"/>
<dbReference type="AlphaFoldDB" id="A0A1L8TPM2"/>
<evidence type="ECO:0000313" key="1">
    <source>
        <dbReference type="EMBL" id="OJG46024.1"/>
    </source>
</evidence>
<organism evidence="1 2">
    <name type="scientific">Enterococcus hermanniensis</name>
    <dbReference type="NCBI Taxonomy" id="249189"/>
    <lineage>
        <taxon>Bacteria</taxon>
        <taxon>Bacillati</taxon>
        <taxon>Bacillota</taxon>
        <taxon>Bacilli</taxon>
        <taxon>Lactobacillales</taxon>
        <taxon>Enterococcaceae</taxon>
        <taxon>Enterococcus</taxon>
    </lineage>
</organism>